<keyword evidence="3" id="KW-1185">Reference proteome</keyword>
<evidence type="ECO:0000256" key="1">
    <source>
        <dbReference type="SAM" id="MobiDB-lite"/>
    </source>
</evidence>
<evidence type="ECO:0000313" key="3">
    <source>
        <dbReference type="Proteomes" id="UP000241769"/>
    </source>
</evidence>
<dbReference type="InParanoid" id="A0A2P6NAW9"/>
<gene>
    <name evidence="2" type="ORF">PROFUN_11214</name>
</gene>
<comment type="caution">
    <text evidence="2">The sequence shown here is derived from an EMBL/GenBank/DDBJ whole genome shotgun (WGS) entry which is preliminary data.</text>
</comment>
<reference evidence="2 3" key="1">
    <citation type="journal article" date="2018" name="Genome Biol. Evol.">
        <title>Multiple Roots of Fruiting Body Formation in Amoebozoa.</title>
        <authorList>
            <person name="Hillmann F."/>
            <person name="Forbes G."/>
            <person name="Novohradska S."/>
            <person name="Ferling I."/>
            <person name="Riege K."/>
            <person name="Groth M."/>
            <person name="Westermann M."/>
            <person name="Marz M."/>
            <person name="Spaller T."/>
            <person name="Winckler T."/>
            <person name="Schaap P."/>
            <person name="Glockner G."/>
        </authorList>
    </citation>
    <scope>NUCLEOTIDE SEQUENCE [LARGE SCALE GENOMIC DNA]</scope>
    <source>
        <strain evidence="2 3">Jena</strain>
    </source>
</reference>
<accession>A0A2P6NAW9</accession>
<dbReference type="Proteomes" id="UP000241769">
    <property type="component" value="Unassembled WGS sequence"/>
</dbReference>
<feature type="region of interest" description="Disordered" evidence="1">
    <location>
        <begin position="68"/>
        <end position="98"/>
    </location>
</feature>
<organism evidence="2 3">
    <name type="scientific">Planoprotostelium fungivorum</name>
    <dbReference type="NCBI Taxonomy" id="1890364"/>
    <lineage>
        <taxon>Eukaryota</taxon>
        <taxon>Amoebozoa</taxon>
        <taxon>Evosea</taxon>
        <taxon>Variosea</taxon>
        <taxon>Cavosteliida</taxon>
        <taxon>Cavosteliaceae</taxon>
        <taxon>Planoprotostelium</taxon>
    </lineage>
</organism>
<proteinExistence type="predicted"/>
<sequence>MTHDQRRRVHQGALVPLSLGFRANFGNLSAECIYRNRRICTVPSMEAGLDETGACAPCQGLSEQKWNPKNKTRISTAEGPRDIEEEEGGSRPYSLLYN</sequence>
<evidence type="ECO:0000313" key="2">
    <source>
        <dbReference type="EMBL" id="PRP81100.1"/>
    </source>
</evidence>
<dbReference type="EMBL" id="MDYQ01000130">
    <property type="protein sequence ID" value="PRP81100.1"/>
    <property type="molecule type" value="Genomic_DNA"/>
</dbReference>
<dbReference type="AlphaFoldDB" id="A0A2P6NAW9"/>
<protein>
    <submittedName>
        <fullName evidence="2">Uncharacterized protein</fullName>
    </submittedName>
</protein>
<name>A0A2P6NAW9_9EUKA</name>